<name>A0AAD9RIN3_9HYME</name>
<protein>
    <submittedName>
        <fullName evidence="2">Uncharacterized protein</fullName>
    </submittedName>
</protein>
<dbReference type="EMBL" id="JAIFRP010000062">
    <property type="protein sequence ID" value="KAK2580165.1"/>
    <property type="molecule type" value="Genomic_DNA"/>
</dbReference>
<accession>A0AAD9RIN3</accession>
<organism evidence="2 3">
    <name type="scientific">Odynerus spinipes</name>
    <dbReference type="NCBI Taxonomy" id="1348599"/>
    <lineage>
        <taxon>Eukaryota</taxon>
        <taxon>Metazoa</taxon>
        <taxon>Ecdysozoa</taxon>
        <taxon>Arthropoda</taxon>
        <taxon>Hexapoda</taxon>
        <taxon>Insecta</taxon>
        <taxon>Pterygota</taxon>
        <taxon>Neoptera</taxon>
        <taxon>Endopterygota</taxon>
        <taxon>Hymenoptera</taxon>
        <taxon>Apocrita</taxon>
        <taxon>Aculeata</taxon>
        <taxon>Vespoidea</taxon>
        <taxon>Vespidae</taxon>
        <taxon>Eumeninae</taxon>
        <taxon>Odynerus</taxon>
    </lineage>
</organism>
<keyword evidence="1" id="KW-1133">Transmembrane helix</keyword>
<evidence type="ECO:0000313" key="2">
    <source>
        <dbReference type="EMBL" id="KAK2580165.1"/>
    </source>
</evidence>
<dbReference type="AlphaFoldDB" id="A0AAD9RIN3"/>
<evidence type="ECO:0000256" key="1">
    <source>
        <dbReference type="SAM" id="Phobius"/>
    </source>
</evidence>
<reference evidence="2" key="2">
    <citation type="journal article" date="2023" name="Commun. Biol.">
        <title>Intrasexual cuticular hydrocarbon dimorphism in a wasp sheds light on hydrocarbon biosynthesis genes in Hymenoptera.</title>
        <authorList>
            <person name="Moris V.C."/>
            <person name="Podsiadlowski L."/>
            <person name="Martin S."/>
            <person name="Oeyen J.P."/>
            <person name="Donath A."/>
            <person name="Petersen M."/>
            <person name="Wilbrandt J."/>
            <person name="Misof B."/>
            <person name="Liedtke D."/>
            <person name="Thamm M."/>
            <person name="Scheiner R."/>
            <person name="Schmitt T."/>
            <person name="Niehuis O."/>
        </authorList>
    </citation>
    <scope>NUCLEOTIDE SEQUENCE</scope>
    <source>
        <strain evidence="2">GBR_01_08_01A</strain>
    </source>
</reference>
<feature type="transmembrane region" description="Helical" evidence="1">
    <location>
        <begin position="213"/>
        <end position="237"/>
    </location>
</feature>
<evidence type="ECO:0000313" key="3">
    <source>
        <dbReference type="Proteomes" id="UP001258017"/>
    </source>
</evidence>
<keyword evidence="3" id="KW-1185">Reference proteome</keyword>
<dbReference type="Proteomes" id="UP001258017">
    <property type="component" value="Unassembled WGS sequence"/>
</dbReference>
<proteinExistence type="predicted"/>
<reference evidence="2" key="1">
    <citation type="submission" date="2021-08" db="EMBL/GenBank/DDBJ databases">
        <authorList>
            <person name="Misof B."/>
            <person name="Oliver O."/>
            <person name="Podsiadlowski L."/>
            <person name="Donath A."/>
            <person name="Peters R."/>
            <person name="Mayer C."/>
            <person name="Rust J."/>
            <person name="Gunkel S."/>
            <person name="Lesny P."/>
            <person name="Martin S."/>
            <person name="Oeyen J.P."/>
            <person name="Petersen M."/>
            <person name="Panagiotis P."/>
            <person name="Wilbrandt J."/>
            <person name="Tanja T."/>
        </authorList>
    </citation>
    <scope>NUCLEOTIDE SEQUENCE</scope>
    <source>
        <strain evidence="2">GBR_01_08_01A</strain>
        <tissue evidence="2">Thorax + abdomen</tissue>
    </source>
</reference>
<sequence>MLEKENLFLKSYTPPCMTRKFKQTEYSLGLSNGGYCENYEQRIQQIIREPEQLLPVRENCTEQKNGYTTTTMSSPQFKLENGVKSTESSNARHEEKILDWCDSIDQLMKKTEQSLNEKKSLQEITALSSETKCRNLRCIPSYDNVNFWSPSRTEVADDMLNDANCVTNKKPRALLFNIREHLANYQESNGTPSTEYPFTDLVRIMGQATGRSLVALLYVVINIAPIAEIFLYILRFILDKLINIKNTSDVRQMMIKYAIFAIQLLSIYVCLTFIFGFIVLPIVYMVLHIVAKIISYN</sequence>
<keyword evidence="1" id="KW-0472">Membrane</keyword>
<comment type="caution">
    <text evidence="2">The sequence shown here is derived from an EMBL/GenBank/DDBJ whole genome shotgun (WGS) entry which is preliminary data.</text>
</comment>
<feature type="transmembrane region" description="Helical" evidence="1">
    <location>
        <begin position="257"/>
        <end position="287"/>
    </location>
</feature>
<gene>
    <name evidence="2" type="ORF">KPH14_012436</name>
</gene>
<keyword evidence="1" id="KW-0812">Transmembrane</keyword>